<dbReference type="InterPro" id="IPR019734">
    <property type="entry name" value="TPR_rpt"/>
</dbReference>
<dbReference type="Gene3D" id="1.25.40.10">
    <property type="entry name" value="Tetratricopeptide repeat domain"/>
    <property type="match status" value="3"/>
</dbReference>
<dbReference type="SMART" id="SM00028">
    <property type="entry name" value="TPR"/>
    <property type="match status" value="9"/>
</dbReference>
<evidence type="ECO:0000313" key="5">
    <source>
        <dbReference type="RefSeq" id="XP_010904581.1"/>
    </source>
</evidence>
<proteinExistence type="predicted"/>
<name>A0A6I9Q7Q6_ELAGV</name>
<keyword evidence="3" id="KW-1185">Reference proteome</keyword>
<dbReference type="GeneID" id="105031972"/>
<dbReference type="PANTHER" id="PTHR47459:SF3">
    <property type="entry name" value="OS03G0149400 PROTEIN"/>
    <property type="match status" value="1"/>
</dbReference>
<keyword evidence="1" id="KW-0802">TPR repeat</keyword>
<dbReference type="Proteomes" id="UP000504607">
    <property type="component" value="Unplaced"/>
</dbReference>
<dbReference type="RefSeq" id="XP_010904580.1">
    <property type="nucleotide sequence ID" value="XM_010906278.3"/>
</dbReference>
<dbReference type="PROSITE" id="PS50005">
    <property type="entry name" value="TPR"/>
    <property type="match status" value="1"/>
</dbReference>
<dbReference type="RefSeq" id="XP_010904581.1">
    <property type="nucleotide sequence ID" value="XM_010906279.3"/>
</dbReference>
<evidence type="ECO:0000256" key="2">
    <source>
        <dbReference type="SAM" id="MobiDB-lite"/>
    </source>
</evidence>
<dbReference type="InterPro" id="IPR011990">
    <property type="entry name" value="TPR-like_helical_dom_sf"/>
</dbReference>
<feature type="compositionally biased region" description="Low complexity" evidence="2">
    <location>
        <begin position="37"/>
        <end position="51"/>
    </location>
</feature>
<accession>A0A6I9Q7Q6</accession>
<dbReference type="OrthoDB" id="626167at2759"/>
<sequence>MRRASSSLLSAVTESNLSSRNLATNLFSHLSPRRPSLLSPPHLNPTSNSHPLLPNSHPFSKCPPHRATQTFSLISLPIPSRHSELRASNLLEALESATTSEELLAAFKDMESSLDESDERLGVACLMAGDRLDSPGFEEAHKALDFALRALKIFEKRDGGWSLSVVKALRLMGSVACKLQRFDDSLESLNAADEILDRLEFGSCSHSEVRLVSIAVQIQLASTKTAMGRRREALLNLRKSLELKKSTLEHSSRELGTAYKDLAEACTVVLDFEEALALCLKALEIYEAQFGMDSAEVVPVRRLLGVIYTGLGKDKEALEQNELSRRVFESSGLDTELLELEIDAANIQIALGRVEEAMNTLKRVIQRSEKESETRAFIFVSMAKALCCQEKFGDSRRCLEIACGILDKKGSASPAKIAEAYADISMLYETMNEFEMALSLMKRTLAMLEKLPQEQHLEGSIMARMGWLLLVTKRVPQAVPYLESAIEKLKNCFGPKHFGLGFVYKHLGQAYLEMDQPQSAVKMLALAKDIIDFSFGPYHEDSIDTCQCLANAFGAMGSYSAAMGFQQEVADAWENHGPGARDELREAHRLLEQLKKKAQGLPSAVFPANTLPLPPPK</sequence>
<evidence type="ECO:0000313" key="3">
    <source>
        <dbReference type="Proteomes" id="UP000504607"/>
    </source>
</evidence>
<reference evidence="4 5" key="1">
    <citation type="submission" date="2025-04" db="UniProtKB">
        <authorList>
            <consortium name="RefSeq"/>
        </authorList>
    </citation>
    <scope>IDENTIFICATION</scope>
</reference>
<dbReference type="KEGG" id="egu:105031972"/>
<evidence type="ECO:0000256" key="1">
    <source>
        <dbReference type="PROSITE-ProRule" id="PRU00339"/>
    </source>
</evidence>
<dbReference type="AlphaFoldDB" id="A0A6I9Q7Q6"/>
<feature type="region of interest" description="Disordered" evidence="2">
    <location>
        <begin position="37"/>
        <end position="61"/>
    </location>
</feature>
<dbReference type="PANTHER" id="PTHR47459">
    <property type="entry name" value="KINESIN LIGHT CHAIN-RELATED"/>
    <property type="match status" value="1"/>
</dbReference>
<dbReference type="SUPFAM" id="SSF48452">
    <property type="entry name" value="TPR-like"/>
    <property type="match status" value="2"/>
</dbReference>
<gene>
    <name evidence="4 5" type="primary">LOC105031972</name>
</gene>
<dbReference type="Pfam" id="PF13424">
    <property type="entry name" value="TPR_12"/>
    <property type="match status" value="1"/>
</dbReference>
<evidence type="ECO:0000313" key="4">
    <source>
        <dbReference type="RefSeq" id="XP_010904580.1"/>
    </source>
</evidence>
<protein>
    <submittedName>
        <fullName evidence="4 5">Protein KINESIN LIGHT CHAIN-RELATED 2</fullName>
    </submittedName>
</protein>
<organism evidence="3 5">
    <name type="scientific">Elaeis guineensis var. tenera</name>
    <name type="common">Oil palm</name>
    <dbReference type="NCBI Taxonomy" id="51953"/>
    <lineage>
        <taxon>Eukaryota</taxon>
        <taxon>Viridiplantae</taxon>
        <taxon>Streptophyta</taxon>
        <taxon>Embryophyta</taxon>
        <taxon>Tracheophyta</taxon>
        <taxon>Spermatophyta</taxon>
        <taxon>Magnoliopsida</taxon>
        <taxon>Liliopsida</taxon>
        <taxon>Arecaceae</taxon>
        <taxon>Arecoideae</taxon>
        <taxon>Cocoseae</taxon>
        <taxon>Elaeidinae</taxon>
        <taxon>Elaeis</taxon>
    </lineage>
</organism>
<feature type="repeat" description="TPR" evidence="1">
    <location>
        <begin position="418"/>
        <end position="451"/>
    </location>
</feature>